<dbReference type="GO" id="GO:0005525">
    <property type="term" value="F:GTP binding"/>
    <property type="evidence" value="ECO:0007669"/>
    <property type="project" value="UniProtKB-KW"/>
</dbReference>
<evidence type="ECO:0008006" key="9">
    <source>
        <dbReference type="Google" id="ProtNLM"/>
    </source>
</evidence>
<accession>A0A8K0CBT4</accession>
<keyword evidence="4" id="KW-0342">GTP-binding</keyword>
<dbReference type="PROSITE" id="PS51710">
    <property type="entry name" value="G_OBG"/>
    <property type="match status" value="1"/>
</dbReference>
<comment type="similarity">
    <text evidence="1">Belongs to the TRAFAC class OBG-HflX-like GTPase superfamily. OBG GTPase family.</text>
</comment>
<dbReference type="PROSITE" id="PS51883">
    <property type="entry name" value="OBG"/>
    <property type="match status" value="1"/>
</dbReference>
<dbReference type="NCBIfam" id="TIGR00231">
    <property type="entry name" value="small_GTP"/>
    <property type="match status" value="1"/>
</dbReference>
<proteinExistence type="inferred from homology"/>
<name>A0A8K0CBT4_IGNLU</name>
<keyword evidence="2" id="KW-0690">Ribosome biogenesis</keyword>
<dbReference type="GO" id="GO:0000287">
    <property type="term" value="F:magnesium ion binding"/>
    <property type="evidence" value="ECO:0007669"/>
    <property type="project" value="InterPro"/>
</dbReference>
<dbReference type="InterPro" id="IPR005225">
    <property type="entry name" value="Small_GTP-bd"/>
</dbReference>
<dbReference type="EMBL" id="VTPC01090619">
    <property type="protein sequence ID" value="KAF2882401.1"/>
    <property type="molecule type" value="Genomic_DNA"/>
</dbReference>
<sequence>MLNSIYRIHRVCINGVARYSQKVAQPLRSKKPKSNKTTVQTFADFKSVRTKGGKGGDGCISFLHLWSNEFAGPDGGDGGNGGHVIFKATCNVKDLSHISTLLQAENGEKGYNKDCNGKSAEHNIINVPIGTIVKNGSGEIVGDLDKENLMFVAARGGAGGKGNHFFITDTEQAPKICEYGADGEDLEYTVEVRSMAHVGLIGLPNAGKSTLLRAISRARPKVAPYPFTTLKPHLGMVQYDDYEQVAVADLPGLIPDSHKNKGLGIQFLRHAERCMGLVFILDMSLDNPWDHLQTLQYELRQFNANLLQRPQLIIANKMDLPDTNENLDILKTKTDIKIVPISAKLGMNLTDLLKEIKLIYDQEKVEESAVD</sequence>
<dbReference type="SUPFAM" id="SSF52540">
    <property type="entry name" value="P-loop containing nucleoside triphosphate hydrolases"/>
    <property type="match status" value="1"/>
</dbReference>
<protein>
    <recommendedName>
        <fullName evidence="9">Mitochondrial ribosome-associated GTPase 2</fullName>
    </recommendedName>
</protein>
<dbReference type="GO" id="GO:0042254">
    <property type="term" value="P:ribosome biogenesis"/>
    <property type="evidence" value="ECO:0007669"/>
    <property type="project" value="UniProtKB-UniRule"/>
</dbReference>
<dbReference type="PANTHER" id="PTHR11702">
    <property type="entry name" value="DEVELOPMENTALLY REGULATED GTP-BINDING PROTEIN-RELATED"/>
    <property type="match status" value="1"/>
</dbReference>
<dbReference type="PANTHER" id="PTHR11702:SF31">
    <property type="entry name" value="MITOCHONDRIAL RIBOSOME-ASSOCIATED GTPASE 2"/>
    <property type="match status" value="1"/>
</dbReference>
<dbReference type="GO" id="GO:0003924">
    <property type="term" value="F:GTPase activity"/>
    <property type="evidence" value="ECO:0007669"/>
    <property type="project" value="InterPro"/>
</dbReference>
<keyword evidence="3" id="KW-0547">Nucleotide-binding</keyword>
<reference evidence="7" key="1">
    <citation type="submission" date="2019-08" db="EMBL/GenBank/DDBJ databases">
        <title>The genome of the North American firefly Photinus pyralis.</title>
        <authorList>
            <consortium name="Photinus pyralis genome working group"/>
            <person name="Fallon T.R."/>
            <person name="Sander Lower S.E."/>
            <person name="Weng J.-K."/>
        </authorList>
    </citation>
    <scope>NUCLEOTIDE SEQUENCE</scope>
    <source>
        <strain evidence="7">TRF0915ILg1</strain>
        <tissue evidence="7">Whole body</tissue>
    </source>
</reference>
<evidence type="ECO:0000256" key="4">
    <source>
        <dbReference type="ARBA" id="ARBA00023134"/>
    </source>
</evidence>
<dbReference type="GO" id="GO:0005739">
    <property type="term" value="C:mitochondrion"/>
    <property type="evidence" value="ECO:0007669"/>
    <property type="project" value="TreeGrafter"/>
</dbReference>
<dbReference type="InterPro" id="IPR045086">
    <property type="entry name" value="OBG_GTPase"/>
</dbReference>
<dbReference type="PIRSF" id="PIRSF002401">
    <property type="entry name" value="GTP_bd_Obg/CgtA"/>
    <property type="match status" value="1"/>
</dbReference>
<dbReference type="Pfam" id="PF01018">
    <property type="entry name" value="GTP1_OBG"/>
    <property type="match status" value="1"/>
</dbReference>
<dbReference type="Gene3D" id="2.70.210.12">
    <property type="entry name" value="GTP1/OBG domain"/>
    <property type="match status" value="1"/>
</dbReference>
<dbReference type="InterPro" id="IPR006169">
    <property type="entry name" value="GTP1_OBG_dom"/>
</dbReference>
<comment type="caution">
    <text evidence="7">The sequence shown here is derived from an EMBL/GenBank/DDBJ whole genome shotgun (WGS) entry which is preliminary data.</text>
</comment>
<evidence type="ECO:0000313" key="8">
    <source>
        <dbReference type="Proteomes" id="UP000801492"/>
    </source>
</evidence>
<dbReference type="InterPro" id="IPR031167">
    <property type="entry name" value="G_OBG"/>
</dbReference>
<dbReference type="InterPro" id="IPR006073">
    <property type="entry name" value="GTP-bd"/>
</dbReference>
<gene>
    <name evidence="7" type="ORF">ILUMI_23771</name>
</gene>
<dbReference type="SUPFAM" id="SSF82051">
    <property type="entry name" value="Obg GTP-binding protein N-terminal domain"/>
    <property type="match status" value="1"/>
</dbReference>
<dbReference type="AlphaFoldDB" id="A0A8K0CBT4"/>
<organism evidence="7 8">
    <name type="scientific">Ignelater luminosus</name>
    <name type="common">Cucubano</name>
    <name type="synonym">Pyrophorus luminosus</name>
    <dbReference type="NCBI Taxonomy" id="2038154"/>
    <lineage>
        <taxon>Eukaryota</taxon>
        <taxon>Metazoa</taxon>
        <taxon>Ecdysozoa</taxon>
        <taxon>Arthropoda</taxon>
        <taxon>Hexapoda</taxon>
        <taxon>Insecta</taxon>
        <taxon>Pterygota</taxon>
        <taxon>Neoptera</taxon>
        <taxon>Endopterygota</taxon>
        <taxon>Coleoptera</taxon>
        <taxon>Polyphaga</taxon>
        <taxon>Elateriformia</taxon>
        <taxon>Elateroidea</taxon>
        <taxon>Elateridae</taxon>
        <taxon>Agrypninae</taxon>
        <taxon>Pyrophorini</taxon>
        <taxon>Ignelater</taxon>
    </lineage>
</organism>
<dbReference type="NCBIfam" id="NF008956">
    <property type="entry name" value="PRK12299.1"/>
    <property type="match status" value="1"/>
</dbReference>
<dbReference type="OrthoDB" id="347018at2759"/>
<dbReference type="FunFam" id="2.70.210.12:FF:000001">
    <property type="entry name" value="GTPase Obg"/>
    <property type="match status" value="1"/>
</dbReference>
<dbReference type="PRINTS" id="PR00326">
    <property type="entry name" value="GTP1OBG"/>
</dbReference>
<feature type="domain" description="Obg" evidence="6">
    <location>
        <begin position="40"/>
        <end position="195"/>
    </location>
</feature>
<evidence type="ECO:0000256" key="3">
    <source>
        <dbReference type="ARBA" id="ARBA00022741"/>
    </source>
</evidence>
<evidence type="ECO:0000259" key="5">
    <source>
        <dbReference type="PROSITE" id="PS51710"/>
    </source>
</evidence>
<dbReference type="NCBIfam" id="TIGR02729">
    <property type="entry name" value="Obg_CgtA"/>
    <property type="match status" value="1"/>
</dbReference>
<evidence type="ECO:0000256" key="1">
    <source>
        <dbReference type="ARBA" id="ARBA00007699"/>
    </source>
</evidence>
<dbReference type="InterPro" id="IPR036726">
    <property type="entry name" value="GTP1_OBG_dom_sf"/>
</dbReference>
<dbReference type="CDD" id="cd01898">
    <property type="entry name" value="Obg"/>
    <property type="match status" value="1"/>
</dbReference>
<keyword evidence="8" id="KW-1185">Reference proteome</keyword>
<dbReference type="Pfam" id="PF01926">
    <property type="entry name" value="MMR_HSR1"/>
    <property type="match status" value="1"/>
</dbReference>
<dbReference type="Gene3D" id="3.40.50.300">
    <property type="entry name" value="P-loop containing nucleotide triphosphate hydrolases"/>
    <property type="match status" value="1"/>
</dbReference>
<evidence type="ECO:0000259" key="6">
    <source>
        <dbReference type="PROSITE" id="PS51883"/>
    </source>
</evidence>
<dbReference type="InterPro" id="IPR014100">
    <property type="entry name" value="GTP-bd_Obg/CgtA"/>
</dbReference>
<dbReference type="InterPro" id="IPR027417">
    <property type="entry name" value="P-loop_NTPase"/>
</dbReference>
<evidence type="ECO:0000313" key="7">
    <source>
        <dbReference type="EMBL" id="KAF2882401.1"/>
    </source>
</evidence>
<evidence type="ECO:0000256" key="2">
    <source>
        <dbReference type="ARBA" id="ARBA00022517"/>
    </source>
</evidence>
<dbReference type="Proteomes" id="UP000801492">
    <property type="component" value="Unassembled WGS sequence"/>
</dbReference>
<feature type="domain" description="OBG-type G" evidence="5">
    <location>
        <begin position="196"/>
        <end position="361"/>
    </location>
</feature>